<proteinExistence type="predicted"/>
<sequence>MILLKKYIKMNQKLCPNCGNINILKDGTRKTTMGKKQKWLCKDCNKRFVLDPIKKIKGNVDTVALVIDLYFKGCSLRNIQDTLQQFCDLKIHHETVRRWISRYMEIINKYVENLKPKTRNEWQVDEQMVNIKGDYKWVWNCLDKNTRFLIASNLTEGRSLEEAKQIFQKAKNVTGKEENLEITTDKMLSYPHAIGQVFHKLNDWK</sequence>
<accession>A0A0F8WK68</accession>
<feature type="non-terminal residue" evidence="3">
    <location>
        <position position="205"/>
    </location>
</feature>
<gene>
    <name evidence="3" type="ORF">LCGC14_3143230</name>
</gene>
<dbReference type="Pfam" id="PF25208">
    <property type="entry name" value="DUF7838"/>
    <property type="match status" value="1"/>
</dbReference>
<protein>
    <submittedName>
        <fullName evidence="3">Uncharacterized protein</fullName>
    </submittedName>
</protein>
<dbReference type="PANTHER" id="PTHR35528">
    <property type="entry name" value="BLL1675 PROTEIN"/>
    <property type="match status" value="1"/>
</dbReference>
<feature type="domain" description="DDE" evidence="1">
    <location>
        <begin position="121"/>
        <end position="199"/>
    </location>
</feature>
<dbReference type="AlphaFoldDB" id="A0A0F8WK68"/>
<dbReference type="InterPro" id="IPR057160">
    <property type="entry name" value="DUF7838"/>
</dbReference>
<dbReference type="InterPro" id="IPR032874">
    <property type="entry name" value="DDE_dom"/>
</dbReference>
<dbReference type="Pfam" id="PF13610">
    <property type="entry name" value="DDE_Tnp_IS240"/>
    <property type="match status" value="1"/>
</dbReference>
<dbReference type="EMBL" id="LAZR01068971">
    <property type="protein sequence ID" value="KKK48625.1"/>
    <property type="molecule type" value="Genomic_DNA"/>
</dbReference>
<evidence type="ECO:0000313" key="3">
    <source>
        <dbReference type="EMBL" id="KKK48625.1"/>
    </source>
</evidence>
<dbReference type="InterPro" id="IPR052183">
    <property type="entry name" value="IS_Transposase"/>
</dbReference>
<name>A0A0F8WK68_9ZZZZ</name>
<comment type="caution">
    <text evidence="3">The sequence shown here is derived from an EMBL/GenBank/DDBJ whole genome shotgun (WGS) entry which is preliminary data.</text>
</comment>
<evidence type="ECO:0000259" key="2">
    <source>
        <dbReference type="Pfam" id="PF25208"/>
    </source>
</evidence>
<reference evidence="3" key="1">
    <citation type="journal article" date="2015" name="Nature">
        <title>Complex archaea that bridge the gap between prokaryotes and eukaryotes.</title>
        <authorList>
            <person name="Spang A."/>
            <person name="Saw J.H."/>
            <person name="Jorgensen S.L."/>
            <person name="Zaremba-Niedzwiedzka K."/>
            <person name="Martijn J."/>
            <person name="Lind A.E."/>
            <person name="van Eijk R."/>
            <person name="Schleper C."/>
            <person name="Guy L."/>
            <person name="Ettema T.J."/>
        </authorList>
    </citation>
    <scope>NUCLEOTIDE SEQUENCE</scope>
</reference>
<dbReference type="PANTHER" id="PTHR35528:SF3">
    <property type="entry name" value="BLL1675 PROTEIN"/>
    <property type="match status" value="1"/>
</dbReference>
<feature type="domain" description="DUF7838" evidence="2">
    <location>
        <begin position="12"/>
        <end position="63"/>
    </location>
</feature>
<evidence type="ECO:0000259" key="1">
    <source>
        <dbReference type="Pfam" id="PF13610"/>
    </source>
</evidence>
<organism evidence="3">
    <name type="scientific">marine sediment metagenome</name>
    <dbReference type="NCBI Taxonomy" id="412755"/>
    <lineage>
        <taxon>unclassified sequences</taxon>
        <taxon>metagenomes</taxon>
        <taxon>ecological metagenomes</taxon>
    </lineage>
</organism>